<dbReference type="Gene3D" id="2.30.42.10">
    <property type="match status" value="4"/>
</dbReference>
<feature type="compositionally biased region" description="Low complexity" evidence="2">
    <location>
        <begin position="1159"/>
        <end position="1169"/>
    </location>
</feature>
<keyword evidence="6" id="KW-1185">Reference proteome</keyword>
<dbReference type="GO" id="GO:0035331">
    <property type="term" value="P:negative regulation of hippo signaling"/>
    <property type="evidence" value="ECO:0007669"/>
    <property type="project" value="TreeGrafter"/>
</dbReference>
<dbReference type="SMART" id="SM00072">
    <property type="entry name" value="GuKc"/>
    <property type="match status" value="1"/>
</dbReference>
<feature type="coiled-coil region" evidence="1">
    <location>
        <begin position="637"/>
        <end position="744"/>
    </location>
</feature>
<dbReference type="SUPFAM" id="SSF50156">
    <property type="entry name" value="PDZ domain-like"/>
    <property type="match status" value="4"/>
</dbReference>
<feature type="region of interest" description="Disordered" evidence="2">
    <location>
        <begin position="398"/>
        <end position="489"/>
    </location>
</feature>
<dbReference type="RefSeq" id="XP_028968399.1">
    <property type="nucleotide sequence ID" value="XM_029112566.1"/>
</dbReference>
<name>A0AAJ7WII8_9ACAR</name>
<feature type="compositionally biased region" description="Low complexity" evidence="2">
    <location>
        <begin position="1442"/>
        <end position="1459"/>
    </location>
</feature>
<dbReference type="CTD" id="9231"/>
<dbReference type="InterPro" id="IPR008145">
    <property type="entry name" value="GK/Ca_channel_bsu"/>
</dbReference>
<dbReference type="InterPro" id="IPR036034">
    <property type="entry name" value="PDZ_sf"/>
</dbReference>
<keyword evidence="1" id="KW-0175">Coiled coil</keyword>
<reference evidence="7" key="1">
    <citation type="submission" date="2025-08" db="UniProtKB">
        <authorList>
            <consortium name="RefSeq"/>
        </authorList>
    </citation>
    <scope>IDENTIFICATION</scope>
</reference>
<feature type="coiled-coil region" evidence="1">
    <location>
        <begin position="529"/>
        <end position="608"/>
    </location>
</feature>
<feature type="region of interest" description="Disordered" evidence="2">
    <location>
        <begin position="1442"/>
        <end position="1463"/>
    </location>
</feature>
<dbReference type="PANTHER" id="PTHR46360:SF1">
    <property type="entry name" value="DISKS LARGE HOMOLOG 5"/>
    <property type="match status" value="1"/>
</dbReference>
<dbReference type="Gene3D" id="2.30.30.40">
    <property type="entry name" value="SH3 Domains"/>
    <property type="match status" value="1"/>
</dbReference>
<keyword evidence="3" id="KW-1133">Transmembrane helix</keyword>
<feature type="domain" description="PDZ" evidence="5">
    <location>
        <begin position="922"/>
        <end position="975"/>
    </location>
</feature>
<evidence type="ECO:0000259" key="5">
    <source>
        <dbReference type="PROSITE" id="PS50106"/>
    </source>
</evidence>
<dbReference type="PROSITE" id="PS50052">
    <property type="entry name" value="GUANYLATE_KINASE_2"/>
    <property type="match status" value="1"/>
</dbReference>
<dbReference type="GO" id="GO:0005886">
    <property type="term" value="C:plasma membrane"/>
    <property type="evidence" value="ECO:0007669"/>
    <property type="project" value="TreeGrafter"/>
</dbReference>
<dbReference type="KEGG" id="goe:100897172"/>
<evidence type="ECO:0000256" key="3">
    <source>
        <dbReference type="SAM" id="Phobius"/>
    </source>
</evidence>
<dbReference type="InterPro" id="IPR027417">
    <property type="entry name" value="P-loop_NTPase"/>
</dbReference>
<gene>
    <name evidence="7" type="primary">LOC100897172</name>
</gene>
<dbReference type="CDD" id="cd06767">
    <property type="entry name" value="PDZ3_DLG5-like"/>
    <property type="match status" value="1"/>
</dbReference>
<feature type="compositionally biased region" description="Polar residues" evidence="2">
    <location>
        <begin position="446"/>
        <end position="465"/>
    </location>
</feature>
<dbReference type="InterPro" id="IPR041489">
    <property type="entry name" value="PDZ_6"/>
</dbReference>
<dbReference type="Pfam" id="PF00625">
    <property type="entry name" value="Guanylate_kin"/>
    <property type="match status" value="1"/>
</dbReference>
<evidence type="ECO:0000259" key="4">
    <source>
        <dbReference type="PROSITE" id="PS50052"/>
    </source>
</evidence>
<dbReference type="Gene3D" id="3.40.50.300">
    <property type="entry name" value="P-loop containing nucleotide triphosphate hydrolases"/>
    <property type="match status" value="1"/>
</dbReference>
<dbReference type="CDD" id="cd00136">
    <property type="entry name" value="PDZ_canonical"/>
    <property type="match status" value="1"/>
</dbReference>
<keyword evidence="3" id="KW-0472">Membrane</keyword>
<feature type="domain" description="PDZ" evidence="5">
    <location>
        <begin position="1498"/>
        <end position="1577"/>
    </location>
</feature>
<dbReference type="SMART" id="SM00228">
    <property type="entry name" value="PDZ"/>
    <property type="match status" value="4"/>
</dbReference>
<dbReference type="SUPFAM" id="SSF50044">
    <property type="entry name" value="SH3-domain"/>
    <property type="match status" value="1"/>
</dbReference>
<feature type="domain" description="PDZ" evidence="5">
    <location>
        <begin position="829"/>
        <end position="906"/>
    </location>
</feature>
<dbReference type="Pfam" id="PF00595">
    <property type="entry name" value="PDZ"/>
    <property type="match status" value="3"/>
</dbReference>
<evidence type="ECO:0000256" key="2">
    <source>
        <dbReference type="SAM" id="MobiDB-lite"/>
    </source>
</evidence>
<sequence length="2071" mass="230971">MAWPIDTGRSPFSNTTLVGVCQEFVPHTIMQSLPDGRIEAYGRITSIITNATWAMGIQLRIIETSDGNYGSATPDGRLFGALLDLKEGRADLSVATMPRQSLYDEFFEKSIDFEALRLIMTSGTRQVLKKSSTSVISEELLTEIFPLLAMFAFVSIALSSLFNSMINGGSPASYVDLFFMFYYPSFFCETSHAQTSTNHRITFSAKILFGFWLLGMFVITVFIQSTLKSSFVILVETERIRNNRDVLDRPELLPMMHNDMRYFLTIMSVEFADEILAQWERLKPESSVPLKEYYSLETIEKMTTRRGVLYSDEFGALYELPKLCPKIKGSYLYQSSGLAEIHNSLYFRPGINSTLVREINKRCRWLQEADIPWLPRFLLDPSNSPCFVQPLVGASLSAGDRSGSSETLNQSESSLVSEPEQHHKDALYSRRQPINPESLTPLLGGPSSQWSLSNSLQRRSTTESLQDVPCDYYHPPPPPPPPHKHLPSLEAGMDEGEAALRLKCKALKNEYDTLHKCYADLVVVHSSHVSKMEVTQEELSRLKKQLEEAKHERDNAIRDRNGLQQQCSAAISQWYNTLSERNEARETLNRVQQQRDEALKEINNALTIRIKTSKDLTKLTEERNAALQEYSLIMGERDNVHKEMERFQEELAQKNSELSTSDNKIKSLQDENESLKREIASALQERDRAFKECNQLRECSPLQKQHEQDSQAFKDRIEALQKEVAKLKNELTEAQQEAEVSKRRRDWAFSERDKIVLERESIRALCDRLRKERDERVSDLAEALRDSDDAKKQASRELNELRQLQLGVALSKDSAIDIMEEFETTTKVKLKLDGSENGGGFETCKSNDTLWVSRIDAGSPADGKLLLQDQIVKINGASVFQMGAAVAQEMLQKATDFLRLEVKRRANSQHTKHSTTRRGYFFCELQVPEKEAHGLVLEAGVYIAQIVPGTPGAQILLPGDRILSIDGQAVVDMQHALEKLDKPGRFQLQVSRFGLSAKDDAMKERTTLKKFNSASVQTDEKVAKSLVSPTEKKSSNTLLDRAKNKIFGEKKARPLSTIQTSNDTKDAIFELDSVIDRFSNERKSTKSHKGSSSSKENQNHANSGGTWPKYRGALTEAQSGSGNGGNSGNGGDKQLNINTLQPTHRQKERKSIPKQFYHSSSDSSPGSSPVKIEAYVPPSSSDILNFSSLVQTAPSSRNHSQEGYYSMTTPRPHSKPLSVNGSSGLITAQTSSMQASARPRSAHYTASQMDYFQHSSVNSAKESPFEMILQPPLSAHTSHTQGPPIPPIPHNHSQIYPNYYTTGSSHSSRHPMTHIGPPCCPPYMSRSGDSFLSSAGEPSSANSFGNVPTGYGIKDSSSYSGNSYTPSPCPSTLAPYSSYSPTYGMEFAHFLPAAYPSHAETTAHGAALSSHHSTMSHHQTVDGVSIVGLATFPKRQQRIRIPSTPSVSSSVGRVSNGSIDRPASPIQPALTVELINSSGGDIELNPQKRKPKAGDTRRITIDKSREPLGIQIKGETGQSIFVSSVTENSLAEEAGLQIGDQLLEVCGINMRNATYQLAANILRQCRDSMILLVQYNPEKYREGGSSSESPPDTPHASPKTYRSKRRSPATSAEARSRSNDDLSSGTSTLTRSQKGAYLAATLQAKKKTAEPRVVILNKPRSSSNLGITLLGGNAVGIFVHSIEPDSPAFLGLRSGDQILEYNGIDLRNFTAEDAASELAKPTGENAKLKMLVQENLERYMEIQEYGNGDAFYVRALFDRPATDGSLPIKKDEVFFVDNTMYKGVNGLWRAWLVDHDGRKTECGFIPSKYKAEEELLLKRSLLDIDDGGRRGSARRSFFRRRSKNAGTREIAAYSDASINSSSYSDSASMLADDTLLPPATYIRVEKLCYTSFRPVILIGPLNDAVMDKLEQDYPDMFQRCLGEAMKGTIQMMQKGVNEHKILDFHTKGSHFECTTISAIRAICEKSHAFLDVSLSLDVILERLRNCQIYPIVIFIKFKTLKQIREVKYLSEKMTSKAAKEMYEHSLKIEAEYKPLINAMIQGNNLTYMCTQVKTCVEEQQNKTVWIPSVQY</sequence>
<dbReference type="Pfam" id="PF17820">
    <property type="entry name" value="PDZ_6"/>
    <property type="match status" value="1"/>
</dbReference>
<dbReference type="Proteomes" id="UP000694867">
    <property type="component" value="Unplaced"/>
</dbReference>
<dbReference type="InterPro" id="IPR053004">
    <property type="entry name" value="MAGUK_Signaling_Regulators"/>
</dbReference>
<evidence type="ECO:0000313" key="6">
    <source>
        <dbReference type="Proteomes" id="UP000694867"/>
    </source>
</evidence>
<dbReference type="InterPro" id="IPR008144">
    <property type="entry name" value="Guanylate_kin-like_dom"/>
</dbReference>
<feature type="compositionally biased region" description="Basic and acidic residues" evidence="2">
    <location>
        <begin position="419"/>
        <end position="428"/>
    </location>
</feature>
<feature type="transmembrane region" description="Helical" evidence="3">
    <location>
        <begin position="203"/>
        <end position="223"/>
    </location>
</feature>
<evidence type="ECO:0000256" key="1">
    <source>
        <dbReference type="SAM" id="Coils"/>
    </source>
</evidence>
<feature type="domain" description="PDZ" evidence="5">
    <location>
        <begin position="1653"/>
        <end position="1718"/>
    </location>
</feature>
<dbReference type="InterPro" id="IPR036028">
    <property type="entry name" value="SH3-like_dom_sf"/>
</dbReference>
<dbReference type="InterPro" id="IPR035537">
    <property type="entry name" value="DLG5_SH3"/>
</dbReference>
<keyword evidence="3" id="KW-0812">Transmembrane</keyword>
<dbReference type="InterPro" id="IPR001478">
    <property type="entry name" value="PDZ"/>
</dbReference>
<feature type="transmembrane region" description="Helical" evidence="3">
    <location>
        <begin position="172"/>
        <end position="191"/>
    </location>
</feature>
<proteinExistence type="predicted"/>
<feature type="compositionally biased region" description="Polar residues" evidence="2">
    <location>
        <begin position="402"/>
        <end position="416"/>
    </location>
</feature>
<feature type="compositionally biased region" description="Gly residues" evidence="2">
    <location>
        <begin position="1121"/>
        <end position="1131"/>
    </location>
</feature>
<feature type="compositionally biased region" description="Polar residues" evidence="2">
    <location>
        <begin position="1621"/>
        <end position="1630"/>
    </location>
</feature>
<feature type="region of interest" description="Disordered" evidence="2">
    <location>
        <begin position="1580"/>
        <end position="1630"/>
    </location>
</feature>
<dbReference type="SUPFAM" id="SSF52540">
    <property type="entry name" value="P-loop containing nucleoside triphosphate hydrolases"/>
    <property type="match status" value="1"/>
</dbReference>
<dbReference type="PROSITE" id="PS50106">
    <property type="entry name" value="PDZ"/>
    <property type="match status" value="4"/>
</dbReference>
<protein>
    <submittedName>
        <fullName evidence="7">Disks large homolog 5</fullName>
    </submittedName>
</protein>
<feature type="domain" description="Guanylate kinase-like" evidence="4">
    <location>
        <begin position="1892"/>
        <end position="2057"/>
    </location>
</feature>
<evidence type="ECO:0000313" key="7">
    <source>
        <dbReference type="RefSeq" id="XP_028968399.1"/>
    </source>
</evidence>
<organism evidence="6 7">
    <name type="scientific">Galendromus occidentalis</name>
    <name type="common">western predatory mite</name>
    <dbReference type="NCBI Taxonomy" id="34638"/>
    <lineage>
        <taxon>Eukaryota</taxon>
        <taxon>Metazoa</taxon>
        <taxon>Ecdysozoa</taxon>
        <taxon>Arthropoda</taxon>
        <taxon>Chelicerata</taxon>
        <taxon>Arachnida</taxon>
        <taxon>Acari</taxon>
        <taxon>Parasitiformes</taxon>
        <taxon>Mesostigmata</taxon>
        <taxon>Gamasina</taxon>
        <taxon>Phytoseioidea</taxon>
        <taxon>Phytoseiidae</taxon>
        <taxon>Typhlodrominae</taxon>
        <taxon>Galendromus</taxon>
    </lineage>
</organism>
<feature type="region of interest" description="Disordered" evidence="2">
    <location>
        <begin position="1080"/>
        <end position="1172"/>
    </location>
</feature>
<feature type="transmembrane region" description="Helical" evidence="3">
    <location>
        <begin position="144"/>
        <end position="166"/>
    </location>
</feature>
<dbReference type="CDD" id="cd11860">
    <property type="entry name" value="SH3_DLG5"/>
    <property type="match status" value="1"/>
</dbReference>
<dbReference type="GeneID" id="100897172"/>
<accession>A0AAJ7WII8</accession>
<dbReference type="PANTHER" id="PTHR46360">
    <property type="entry name" value="DISKS LARGE HOMOLOG 5"/>
    <property type="match status" value="1"/>
</dbReference>